<proteinExistence type="predicted"/>
<evidence type="ECO:0000313" key="2">
    <source>
        <dbReference type="Proteomes" id="UP001628091"/>
    </source>
</evidence>
<name>A0ABQ0H1W2_9HYPH</name>
<gene>
    <name evidence="1" type="ORF">PPNSA23_28660</name>
</gene>
<comment type="caution">
    <text evidence="1">The sequence shown here is derived from an EMBL/GenBank/DDBJ whole genome shotgun (WGS) entry which is preliminary data.</text>
</comment>
<accession>A0ABQ0H1W2</accession>
<protein>
    <submittedName>
        <fullName evidence="1">Uncharacterized protein</fullName>
    </submittedName>
</protein>
<reference evidence="1 2" key="1">
    <citation type="submission" date="2024-10" db="EMBL/GenBank/DDBJ databases">
        <title>Isolation, draft genome sequencing and identification of Phyllobacterium sp. NSA23, isolated from leaf soil.</title>
        <authorList>
            <person name="Akita H."/>
        </authorList>
    </citation>
    <scope>NUCLEOTIDE SEQUENCE [LARGE SCALE GENOMIC DNA]</scope>
    <source>
        <strain evidence="1 2">NSA23</strain>
    </source>
</reference>
<dbReference type="Proteomes" id="UP001628091">
    <property type="component" value="Unassembled WGS sequence"/>
</dbReference>
<keyword evidence="2" id="KW-1185">Reference proteome</keyword>
<dbReference type="EMBL" id="BAAFZP010000001">
    <property type="protein sequence ID" value="GAB1582923.1"/>
    <property type="molecule type" value="Genomic_DNA"/>
</dbReference>
<evidence type="ECO:0000313" key="1">
    <source>
        <dbReference type="EMBL" id="GAB1582923.1"/>
    </source>
</evidence>
<organism evidence="1 2">
    <name type="scientific">Phyllobacterium phragmitis</name>
    <dbReference type="NCBI Taxonomy" id="2670329"/>
    <lineage>
        <taxon>Bacteria</taxon>
        <taxon>Pseudomonadati</taxon>
        <taxon>Pseudomonadota</taxon>
        <taxon>Alphaproteobacteria</taxon>
        <taxon>Hyphomicrobiales</taxon>
        <taxon>Phyllobacteriaceae</taxon>
        <taxon>Phyllobacterium</taxon>
    </lineage>
</organism>
<sequence>MLRYLSRIRRIFPDIPFDLVIVAEIKAVGPLGIRIPFRGEHTSATNAFEAQPKTTDAGEEIDKAKAGARRLVNLSRGAFAQGSQGQLRNPTAFLISIGTAKGYLKEVSGFLYRHTSLLSKAGKFSQFPVSHVPLPNQITVSNFAKMA</sequence>